<protein>
    <recommendedName>
        <fullName evidence="3 4">50S ribosomal protein L6</fullName>
    </recommendedName>
</protein>
<dbReference type="PIRSF" id="PIRSF002162">
    <property type="entry name" value="Ribosomal_L6"/>
    <property type="match status" value="1"/>
</dbReference>
<comment type="function">
    <text evidence="6">This protein binds to the 23S rRNA, and is important in its secondary structure. It is located near the subunit interface in the base of the L7/L12 stalk, and near the tRNA binding site of the peptidyltransferase center.</text>
</comment>
<keyword evidence="1 5" id="KW-0689">Ribosomal protein</keyword>
<dbReference type="PRINTS" id="PR00059">
    <property type="entry name" value="RIBOSOMALL6"/>
</dbReference>
<dbReference type="EMBL" id="CP028359">
    <property type="protein sequence ID" value="AXN02652.1"/>
    <property type="molecule type" value="Genomic_DNA"/>
</dbReference>
<evidence type="ECO:0000256" key="6">
    <source>
        <dbReference type="RuleBase" id="RU003870"/>
    </source>
</evidence>
<feature type="domain" description="Large ribosomal subunit protein uL6 alpha-beta" evidence="7">
    <location>
        <begin position="91"/>
        <end position="170"/>
    </location>
</feature>
<dbReference type="RefSeq" id="WP_158380359.1">
    <property type="nucleotide sequence ID" value="NZ_CP028359.1"/>
</dbReference>
<dbReference type="PROSITE" id="PS00525">
    <property type="entry name" value="RIBOSOMAL_L6_1"/>
    <property type="match status" value="1"/>
</dbReference>
<dbReference type="InterPro" id="IPR020040">
    <property type="entry name" value="Ribosomal_uL6_a/b-dom"/>
</dbReference>
<keyword evidence="6" id="KW-0699">rRNA-binding</keyword>
<dbReference type="PANTHER" id="PTHR11655:SF14">
    <property type="entry name" value="LARGE RIBOSOMAL SUBUNIT PROTEIN UL6M"/>
    <property type="match status" value="1"/>
</dbReference>
<comment type="similarity">
    <text evidence="5">Belongs to the universal ribosomal protein uL6 family.</text>
</comment>
<dbReference type="AlphaFoldDB" id="A0A346E0Z7"/>
<evidence type="ECO:0000313" key="8">
    <source>
        <dbReference type="EMBL" id="AXN02652.1"/>
    </source>
</evidence>
<proteinExistence type="inferred from homology"/>
<evidence type="ECO:0000256" key="5">
    <source>
        <dbReference type="RuleBase" id="RU003869"/>
    </source>
</evidence>
<dbReference type="Proteomes" id="UP000257017">
    <property type="component" value="Chromosome"/>
</dbReference>
<evidence type="ECO:0000259" key="7">
    <source>
        <dbReference type="Pfam" id="PF00347"/>
    </source>
</evidence>
<name>A0A346E0Z7_9FLAO</name>
<gene>
    <name evidence="8" type="ORF">C9I73_115</name>
</gene>
<evidence type="ECO:0000313" key="9">
    <source>
        <dbReference type="Proteomes" id="UP000257017"/>
    </source>
</evidence>
<evidence type="ECO:0000256" key="4">
    <source>
        <dbReference type="NCBIfam" id="TIGR03654"/>
    </source>
</evidence>
<dbReference type="PANTHER" id="PTHR11655">
    <property type="entry name" value="60S/50S RIBOSOMAL PROTEIN L6/L9"/>
    <property type="match status" value="1"/>
</dbReference>
<evidence type="ECO:0000256" key="2">
    <source>
        <dbReference type="ARBA" id="ARBA00023274"/>
    </source>
</evidence>
<dbReference type="InterPro" id="IPR002358">
    <property type="entry name" value="Ribosomal_uL6_CS"/>
</dbReference>
<dbReference type="GO" id="GO:0002181">
    <property type="term" value="P:cytoplasmic translation"/>
    <property type="evidence" value="ECO:0007669"/>
    <property type="project" value="TreeGrafter"/>
</dbReference>
<dbReference type="InterPro" id="IPR000702">
    <property type="entry name" value="Ribosomal_uL6-like"/>
</dbReference>
<sequence>MSRLGNRTIIIPKNILIKLKKNVISVTGPLGTISMKIIGELKIEIEENKLTIQRIENNKYNKSLHGLYRMLINNMIIGVFYGFKKELELKGVGYKVALDKEKKVLEFHLGYSHNIVMNLPKELKVEIKNEKNQNTMIIFRSYDKQLLGIFAAKIRSLRKPDPYKGKGIRYINEYILKKAGKTTVK</sequence>
<accession>A0A346E0Z7</accession>
<dbReference type="Gene3D" id="3.90.930.12">
    <property type="entry name" value="Ribosomal protein L6, alpha-beta domain"/>
    <property type="match status" value="2"/>
</dbReference>
<evidence type="ECO:0000256" key="1">
    <source>
        <dbReference type="ARBA" id="ARBA00022980"/>
    </source>
</evidence>
<dbReference type="InterPro" id="IPR036789">
    <property type="entry name" value="Ribosomal_uL6-like_a/b-dom_sf"/>
</dbReference>
<evidence type="ECO:0000256" key="3">
    <source>
        <dbReference type="ARBA" id="ARBA00035454"/>
    </source>
</evidence>
<keyword evidence="6" id="KW-0694">RNA-binding</keyword>
<reference evidence="8 9" key="1">
    <citation type="submission" date="2018-03" db="EMBL/GenBank/DDBJ databases">
        <title>A parallel universe: an anciently diverged bacterial symbiosis in a Hawaiian planthopper (Hemiptera: Cixiidae) reveals rearranged nutritional responsibilities.</title>
        <authorList>
            <person name="Bennett G."/>
            <person name="Mao M."/>
        </authorList>
    </citation>
    <scope>NUCLEOTIDE SEQUENCE [LARGE SCALE GENOMIC DNA]</scope>
    <source>
        <strain evidence="8 9">OLIH</strain>
    </source>
</reference>
<dbReference type="NCBIfam" id="TIGR03654">
    <property type="entry name" value="L6_bact"/>
    <property type="match status" value="1"/>
</dbReference>
<dbReference type="Pfam" id="PF00347">
    <property type="entry name" value="Ribosomal_L6"/>
    <property type="match status" value="2"/>
</dbReference>
<feature type="domain" description="Large ribosomal subunit protein uL6 alpha-beta" evidence="7">
    <location>
        <begin position="11"/>
        <end position="82"/>
    </location>
</feature>
<dbReference type="GO" id="GO:0019843">
    <property type="term" value="F:rRNA binding"/>
    <property type="evidence" value="ECO:0007669"/>
    <property type="project" value="UniProtKB-UniRule"/>
</dbReference>
<organism evidence="8 9">
    <name type="scientific">Candidatus Karelsulcia muelleri</name>
    <dbReference type="NCBI Taxonomy" id="336810"/>
    <lineage>
        <taxon>Bacteria</taxon>
        <taxon>Pseudomonadati</taxon>
        <taxon>Bacteroidota</taxon>
        <taxon>Flavobacteriia</taxon>
        <taxon>Flavobacteriales</taxon>
        <taxon>Candidatus Karelsulcia</taxon>
    </lineage>
</organism>
<dbReference type="OrthoDB" id="9805007at2"/>
<dbReference type="GO" id="GO:0022625">
    <property type="term" value="C:cytosolic large ribosomal subunit"/>
    <property type="evidence" value="ECO:0007669"/>
    <property type="project" value="UniProtKB-UniRule"/>
</dbReference>
<dbReference type="SUPFAM" id="SSF56053">
    <property type="entry name" value="Ribosomal protein L6"/>
    <property type="match status" value="2"/>
</dbReference>
<keyword evidence="2 5" id="KW-0687">Ribonucleoprotein</keyword>
<dbReference type="InterPro" id="IPR019906">
    <property type="entry name" value="Ribosomal_uL6_bac-type"/>
</dbReference>
<dbReference type="GO" id="GO:0003735">
    <property type="term" value="F:structural constituent of ribosome"/>
    <property type="evidence" value="ECO:0007669"/>
    <property type="project" value="UniProtKB-UniRule"/>
</dbReference>